<dbReference type="EMBL" id="JARK01001694">
    <property type="protein sequence ID" value="EYB82497.1"/>
    <property type="molecule type" value="Genomic_DNA"/>
</dbReference>
<gene>
    <name evidence="2" type="primary">Acey_s0358.g3403</name>
    <name evidence="2" type="ORF">Y032_0358g3403</name>
</gene>
<accession>A0A016RWN8</accession>
<evidence type="ECO:0000313" key="3">
    <source>
        <dbReference type="Proteomes" id="UP000024635"/>
    </source>
</evidence>
<keyword evidence="1" id="KW-0732">Signal</keyword>
<proteinExistence type="predicted"/>
<feature type="chain" id="PRO_5001485895" description="SCP domain-containing protein" evidence="1">
    <location>
        <begin position="28"/>
        <end position="143"/>
    </location>
</feature>
<evidence type="ECO:0000256" key="1">
    <source>
        <dbReference type="SAM" id="SignalP"/>
    </source>
</evidence>
<feature type="signal peptide" evidence="1">
    <location>
        <begin position="1"/>
        <end position="27"/>
    </location>
</feature>
<protein>
    <recommendedName>
        <fullName evidence="4">SCP domain-containing protein</fullName>
    </recommendedName>
</protein>
<evidence type="ECO:0000313" key="2">
    <source>
        <dbReference type="EMBL" id="EYB82497.1"/>
    </source>
</evidence>
<dbReference type="AlphaFoldDB" id="A0A016RWN8"/>
<dbReference type="Proteomes" id="UP000024635">
    <property type="component" value="Unassembled WGS sequence"/>
</dbReference>
<sequence>MEHLWITLISLSPLLLLFRGKLRTCASIDVGHAKLPISVSQPLIADGVGLPKIRWDHKLYELLKSQKRNRQLARLSHSHNEPRMNCSIEMLQWASMAVTLSISRKARSATALLTKESSSSTNLGFLDSRLSHLKETDKKTDYQ</sequence>
<organism evidence="2 3">
    <name type="scientific">Ancylostoma ceylanicum</name>
    <dbReference type="NCBI Taxonomy" id="53326"/>
    <lineage>
        <taxon>Eukaryota</taxon>
        <taxon>Metazoa</taxon>
        <taxon>Ecdysozoa</taxon>
        <taxon>Nematoda</taxon>
        <taxon>Chromadorea</taxon>
        <taxon>Rhabditida</taxon>
        <taxon>Rhabditina</taxon>
        <taxon>Rhabditomorpha</taxon>
        <taxon>Strongyloidea</taxon>
        <taxon>Ancylostomatidae</taxon>
        <taxon>Ancylostomatinae</taxon>
        <taxon>Ancylostoma</taxon>
    </lineage>
</organism>
<name>A0A016RWN8_9BILA</name>
<evidence type="ECO:0008006" key="4">
    <source>
        <dbReference type="Google" id="ProtNLM"/>
    </source>
</evidence>
<reference evidence="3" key="1">
    <citation type="journal article" date="2015" name="Nat. Genet.">
        <title>The genome and transcriptome of the zoonotic hookworm Ancylostoma ceylanicum identify infection-specific gene families.</title>
        <authorList>
            <person name="Schwarz E.M."/>
            <person name="Hu Y."/>
            <person name="Antoshechkin I."/>
            <person name="Miller M.M."/>
            <person name="Sternberg P.W."/>
            <person name="Aroian R.V."/>
        </authorList>
    </citation>
    <scope>NUCLEOTIDE SEQUENCE</scope>
    <source>
        <strain evidence="3">HY135</strain>
    </source>
</reference>
<keyword evidence="3" id="KW-1185">Reference proteome</keyword>
<comment type="caution">
    <text evidence="2">The sequence shown here is derived from an EMBL/GenBank/DDBJ whole genome shotgun (WGS) entry which is preliminary data.</text>
</comment>